<feature type="transmembrane region" description="Helical" evidence="6">
    <location>
        <begin position="400"/>
        <end position="421"/>
    </location>
</feature>
<dbReference type="EMBL" id="CP099420">
    <property type="protein sequence ID" value="USW51382.1"/>
    <property type="molecule type" value="Genomic_DNA"/>
</dbReference>
<dbReference type="PANTHER" id="PTHR23501">
    <property type="entry name" value="MAJOR FACILITATOR SUPERFAMILY"/>
    <property type="match status" value="1"/>
</dbReference>
<feature type="transmembrane region" description="Helical" evidence="6">
    <location>
        <begin position="137"/>
        <end position="157"/>
    </location>
</feature>
<dbReference type="InterPro" id="IPR011701">
    <property type="entry name" value="MFS"/>
</dbReference>
<evidence type="ECO:0000256" key="6">
    <source>
        <dbReference type="SAM" id="Phobius"/>
    </source>
</evidence>
<dbReference type="OrthoDB" id="4139357at2759"/>
<dbReference type="GO" id="GO:0022857">
    <property type="term" value="F:transmembrane transporter activity"/>
    <property type="evidence" value="ECO:0007669"/>
    <property type="project" value="InterPro"/>
</dbReference>
<evidence type="ECO:0000256" key="3">
    <source>
        <dbReference type="ARBA" id="ARBA00022989"/>
    </source>
</evidence>
<keyword evidence="8" id="KW-0762">Sugar transport</keyword>
<sequence>MAEELKTQVSYDDPERSSNDNASEPEKNELKTHRTISRVPGNPNYFEVDGLRTEGDDQDHLTENKKNASFILTILGCAMALSASQITSLLYLTVGTAIAVDLDTPLFAWMLTASNLAAGALAPFVGPLADLIGRRAIFLYGGFGLSLIGSILCAATPDAIGFIAGQVLIGLGNVIQDLLSLAVVAESVPTAKRPVYTALMLLMIIPWAPGTLYANLLLDRSWRWIGLVLSIWNVIGFVVLYIGYRPPPRPNSRGLTTRERLKRIDFVGGFLIMTGVLLIMVGLNVGGREYPWDSARTLAPLVLGFVITFGGSAYEYFLAPFPLFPRRIVHAPRPFYSMICVIFGAGINYICMVVFWPIQARAVFQADNVQTGLWTIPVGICILGGAIISALLLHAFNKHVNWIMFGFCVAQTIGCSTLVLIDPNNISTAWGPLVIALISVGGVLVPNQVIITIITPDDLLGSVTALTVGLRAQVQAIGLAIFYNQFSSKVTELATARLTTAFLDSGAAAEFLQAGLGIEDIQAIGATMMNSLTAMPYRQFAAMYPPLSTQGGYNEILPTVVGVFSEAFEHIYYITIAFGVFACIAALCMGNVHKYMDNHVAVKMG</sequence>
<dbReference type="InterPro" id="IPR020846">
    <property type="entry name" value="MFS_dom"/>
</dbReference>
<comment type="subcellular location">
    <subcellularLocation>
        <location evidence="1">Membrane</location>
        <topology evidence="1">Multi-pass membrane protein</topology>
    </subcellularLocation>
</comment>
<dbReference type="InterPro" id="IPR005829">
    <property type="entry name" value="Sugar_transporter_CS"/>
</dbReference>
<feature type="transmembrane region" description="Helical" evidence="6">
    <location>
        <begin position="371"/>
        <end position="393"/>
    </location>
</feature>
<dbReference type="GO" id="GO:0005886">
    <property type="term" value="C:plasma membrane"/>
    <property type="evidence" value="ECO:0007669"/>
    <property type="project" value="TreeGrafter"/>
</dbReference>
<accession>A0A9Q9AL30</accession>
<dbReference type="Gene3D" id="1.20.1250.20">
    <property type="entry name" value="MFS general substrate transporter like domains"/>
    <property type="match status" value="1"/>
</dbReference>
<organism evidence="8 9">
    <name type="scientific">Septoria linicola</name>
    <dbReference type="NCBI Taxonomy" id="215465"/>
    <lineage>
        <taxon>Eukaryota</taxon>
        <taxon>Fungi</taxon>
        <taxon>Dikarya</taxon>
        <taxon>Ascomycota</taxon>
        <taxon>Pezizomycotina</taxon>
        <taxon>Dothideomycetes</taxon>
        <taxon>Dothideomycetidae</taxon>
        <taxon>Mycosphaerellales</taxon>
        <taxon>Mycosphaerellaceae</taxon>
        <taxon>Septoria</taxon>
    </lineage>
</organism>
<feature type="transmembrane region" description="Helical" evidence="6">
    <location>
        <begin position="298"/>
        <end position="323"/>
    </location>
</feature>
<keyword evidence="4 6" id="KW-0472">Membrane</keyword>
<reference evidence="8" key="1">
    <citation type="submission" date="2022-06" db="EMBL/GenBank/DDBJ databases">
        <title>Complete genome sequences of two strains of the flax pathogen Septoria linicola.</title>
        <authorList>
            <person name="Lapalu N."/>
            <person name="Simon A."/>
            <person name="Demenou B."/>
            <person name="Paumier D."/>
            <person name="Guillot M.-P."/>
            <person name="Gout L."/>
            <person name="Valade R."/>
        </authorList>
    </citation>
    <scope>NUCLEOTIDE SEQUENCE</scope>
    <source>
        <strain evidence="8">SE15195</strain>
    </source>
</reference>
<evidence type="ECO:0000256" key="4">
    <source>
        <dbReference type="ARBA" id="ARBA00023136"/>
    </source>
</evidence>
<dbReference type="Pfam" id="PF07690">
    <property type="entry name" value="MFS_1"/>
    <property type="match status" value="1"/>
</dbReference>
<evidence type="ECO:0000259" key="7">
    <source>
        <dbReference type="PROSITE" id="PS50850"/>
    </source>
</evidence>
<dbReference type="InterPro" id="IPR036259">
    <property type="entry name" value="MFS_trans_sf"/>
</dbReference>
<keyword evidence="9" id="KW-1185">Reference proteome</keyword>
<feature type="compositionally biased region" description="Basic and acidic residues" evidence="5">
    <location>
        <begin position="13"/>
        <end position="32"/>
    </location>
</feature>
<evidence type="ECO:0000256" key="1">
    <source>
        <dbReference type="ARBA" id="ARBA00004141"/>
    </source>
</evidence>
<feature type="transmembrane region" description="Helical" evidence="6">
    <location>
        <begin position="224"/>
        <end position="244"/>
    </location>
</feature>
<feature type="domain" description="Major facilitator superfamily (MFS) profile" evidence="7">
    <location>
        <begin position="68"/>
        <end position="522"/>
    </location>
</feature>
<gene>
    <name evidence="8" type="ORF">Slin15195_G047010</name>
</gene>
<evidence type="ECO:0000256" key="2">
    <source>
        <dbReference type="ARBA" id="ARBA00022692"/>
    </source>
</evidence>
<proteinExistence type="predicted"/>
<dbReference type="PROSITE" id="PS00216">
    <property type="entry name" value="SUGAR_TRANSPORT_1"/>
    <property type="match status" value="1"/>
</dbReference>
<feature type="transmembrane region" description="Helical" evidence="6">
    <location>
        <begin position="264"/>
        <end position="286"/>
    </location>
</feature>
<keyword evidence="3 6" id="KW-1133">Transmembrane helix</keyword>
<dbReference type="Proteomes" id="UP001056384">
    <property type="component" value="Chromosome 3"/>
</dbReference>
<name>A0A9Q9AL30_9PEZI</name>
<feature type="transmembrane region" description="Helical" evidence="6">
    <location>
        <begin position="427"/>
        <end position="447"/>
    </location>
</feature>
<feature type="region of interest" description="Disordered" evidence="5">
    <location>
        <begin position="1"/>
        <end position="44"/>
    </location>
</feature>
<evidence type="ECO:0000256" key="5">
    <source>
        <dbReference type="SAM" id="MobiDB-lite"/>
    </source>
</evidence>
<keyword evidence="2 6" id="KW-0812">Transmembrane</keyword>
<evidence type="ECO:0000313" key="9">
    <source>
        <dbReference type="Proteomes" id="UP001056384"/>
    </source>
</evidence>
<evidence type="ECO:0000313" key="8">
    <source>
        <dbReference type="EMBL" id="USW51382.1"/>
    </source>
</evidence>
<feature type="transmembrane region" description="Helical" evidence="6">
    <location>
        <begin position="335"/>
        <end position="359"/>
    </location>
</feature>
<dbReference type="SUPFAM" id="SSF103473">
    <property type="entry name" value="MFS general substrate transporter"/>
    <property type="match status" value="1"/>
</dbReference>
<keyword evidence="8" id="KW-0813">Transport</keyword>
<dbReference type="AlphaFoldDB" id="A0A9Q9AL30"/>
<feature type="transmembrane region" description="Helical" evidence="6">
    <location>
        <begin position="163"/>
        <end position="184"/>
    </location>
</feature>
<dbReference type="PANTHER" id="PTHR23501:SF109">
    <property type="entry name" value="MAJOR FACILITATOR SUPERFAMILY (MFS) PROFILE DOMAIN-CONTAINING PROTEIN-RELATED"/>
    <property type="match status" value="1"/>
</dbReference>
<feature type="transmembrane region" description="Helical" evidence="6">
    <location>
        <begin position="70"/>
        <end position="94"/>
    </location>
</feature>
<feature type="transmembrane region" description="Helical" evidence="6">
    <location>
        <begin position="196"/>
        <end position="218"/>
    </location>
</feature>
<protein>
    <submittedName>
        <fullName evidence="8">Sugar transporter, major facilitator superfamily, MFS transporter superfamily</fullName>
    </submittedName>
</protein>
<dbReference type="PROSITE" id="PS50850">
    <property type="entry name" value="MFS"/>
    <property type="match status" value="1"/>
</dbReference>
<feature type="transmembrane region" description="Helical" evidence="6">
    <location>
        <begin position="106"/>
        <end position="125"/>
    </location>
</feature>
<feature type="transmembrane region" description="Helical" evidence="6">
    <location>
        <begin position="571"/>
        <end position="589"/>
    </location>
</feature>